<feature type="compositionally biased region" description="Low complexity" evidence="1">
    <location>
        <begin position="27"/>
        <end position="39"/>
    </location>
</feature>
<reference evidence="4" key="2">
    <citation type="journal article" date="2019" name="Nat. Commun.">
        <title>Spatiotemporal dynamics of multidrug resistant bacteria on intensive care unit surfaces.</title>
        <authorList>
            <person name="D'Souza A.W."/>
            <person name="Potter R.F."/>
            <person name="Wallace M."/>
            <person name="Shupe A."/>
            <person name="Patel S."/>
            <person name="Sun X."/>
            <person name="Gul D."/>
            <person name="Kwon J.H."/>
            <person name="Andleeb S."/>
            <person name="Burnham C.D."/>
            <person name="Dantas G."/>
        </authorList>
    </citation>
    <scope>NUCLEOTIDE SEQUENCE</scope>
    <source>
        <strain evidence="4">AL_065</strain>
    </source>
</reference>
<protein>
    <submittedName>
        <fullName evidence="3">Uncharacterized protein</fullName>
    </submittedName>
</protein>
<name>A0A380V8U4_ACILW</name>
<dbReference type="Proteomes" id="UP000509126">
    <property type="component" value="Chromosome"/>
</dbReference>
<feature type="region of interest" description="Disordered" evidence="1">
    <location>
        <begin position="27"/>
        <end position="61"/>
    </location>
</feature>
<evidence type="ECO:0000256" key="1">
    <source>
        <dbReference type="SAM" id="MobiDB-lite"/>
    </source>
</evidence>
<sequence>MHKIPGMTRTLLFAAAMLLMACDQKTTETPTEATTDNTASDQVMQELKTEPLKDFPKTADDPHDIAALTDYEQRFQEMSSDLEKELNSMRDDENMTEEFVQQRQRDHVQSALNMLKALELKTEQGRYIQGLMYQYWEHQDKLLNTPKTQATPVNEASENVKGLGKYLHAQEQLERWRSQYPDLAKKEPASRQVKE</sequence>
<dbReference type="GeneID" id="69583882"/>
<evidence type="ECO:0000313" key="5">
    <source>
        <dbReference type="Proteomes" id="UP000509126"/>
    </source>
</evidence>
<feature type="signal peptide" evidence="2">
    <location>
        <begin position="1"/>
        <end position="21"/>
    </location>
</feature>
<gene>
    <name evidence="4" type="ORF">EVX74_014130</name>
    <name evidence="3" type="ORF">FOB19_16355</name>
</gene>
<reference evidence="3 5" key="3">
    <citation type="submission" date="2019-11" db="EMBL/GenBank/DDBJ databases">
        <title>FDA dAtabase for Regulatory Grade micrObial Sequences (FDA-ARGOS): Supporting development and validation of Infectious Disease Dx tests.</title>
        <authorList>
            <person name="Patel R."/>
            <person name="Rucinski S."/>
            <person name="Tallon L."/>
            <person name="Sadzewicz L."/>
            <person name="Vavikolanu K."/>
            <person name="Mehta A."/>
            <person name="Aluvathingal J."/>
            <person name="Nadendla S."/>
            <person name="Nandy P."/>
            <person name="Geyer C."/>
            <person name="Yan Y."/>
            <person name="Sichtig H."/>
        </authorList>
    </citation>
    <scope>NUCLEOTIDE SEQUENCE [LARGE SCALE GENOMIC DNA]</scope>
    <source>
        <strain evidence="3 5">FDAARGOS_557</strain>
    </source>
</reference>
<evidence type="ECO:0000256" key="2">
    <source>
        <dbReference type="SAM" id="SignalP"/>
    </source>
</evidence>
<accession>A0A380V8U4</accession>
<dbReference type="EMBL" id="CP054803">
    <property type="protein sequence ID" value="QKU22827.1"/>
    <property type="molecule type" value="Genomic_DNA"/>
</dbReference>
<dbReference type="EMBL" id="CP078045">
    <property type="protein sequence ID" value="QXR07184.1"/>
    <property type="molecule type" value="Genomic_DNA"/>
</dbReference>
<evidence type="ECO:0000313" key="4">
    <source>
        <dbReference type="EMBL" id="QXR07184.1"/>
    </source>
</evidence>
<dbReference type="PROSITE" id="PS51257">
    <property type="entry name" value="PROKAR_LIPOPROTEIN"/>
    <property type="match status" value="1"/>
</dbReference>
<reference evidence="4" key="4">
    <citation type="submission" date="2021-06" db="EMBL/GenBank/DDBJ databases">
        <authorList>
            <person name="Diorio-Toth L."/>
        </authorList>
    </citation>
    <scope>NUCLEOTIDE SEQUENCE</scope>
    <source>
        <strain evidence="4">AL_065</strain>
    </source>
</reference>
<dbReference type="AlphaFoldDB" id="A0A380V8U4"/>
<proteinExistence type="predicted"/>
<reference evidence="4" key="1">
    <citation type="submission" date="2018-10" db="EMBL/GenBank/DDBJ databases">
        <authorList>
            <person name="D'Souza A.W."/>
            <person name="Potter R.F."/>
            <person name="Wallace M."/>
            <person name="Shupe A."/>
            <person name="Patel S."/>
            <person name="Sun S."/>
            <person name="Gul D."/>
            <person name="Kwon J.H."/>
            <person name="Andleeb S."/>
            <person name="Burnham C.-A.D."/>
            <person name="Dantas G."/>
        </authorList>
    </citation>
    <scope>NUCLEOTIDE SEQUENCE</scope>
    <source>
        <strain evidence="4">AL_065</strain>
    </source>
</reference>
<feature type="chain" id="PRO_5042357168" evidence="2">
    <location>
        <begin position="22"/>
        <end position="195"/>
    </location>
</feature>
<feature type="compositionally biased region" description="Basic and acidic residues" evidence="1">
    <location>
        <begin position="47"/>
        <end position="61"/>
    </location>
</feature>
<evidence type="ECO:0000313" key="3">
    <source>
        <dbReference type="EMBL" id="QKU22827.1"/>
    </source>
</evidence>
<dbReference type="RefSeq" id="WP_004647351.1">
    <property type="nucleotide sequence ID" value="NZ_BBSQ01000011.1"/>
</dbReference>
<dbReference type="Proteomes" id="UP000293391">
    <property type="component" value="Chromosome"/>
</dbReference>
<keyword evidence="2" id="KW-0732">Signal</keyword>
<organism evidence="3 5">
    <name type="scientific">Acinetobacter lwoffii</name>
    <dbReference type="NCBI Taxonomy" id="28090"/>
    <lineage>
        <taxon>Bacteria</taxon>
        <taxon>Pseudomonadati</taxon>
        <taxon>Pseudomonadota</taxon>
        <taxon>Gammaproteobacteria</taxon>
        <taxon>Moraxellales</taxon>
        <taxon>Moraxellaceae</taxon>
        <taxon>Acinetobacter</taxon>
    </lineage>
</organism>